<gene>
    <name evidence="2" type="ORF">B0H16DRAFT_1529247</name>
</gene>
<accession>A0AAD7JG37</accession>
<sequence>MDSPFSAKLGTNYSPEDEEILEIQAFLVEPTLRLNRLDDKIAELEQAIQKLKEERKDFRAFVDAHKALVSPVRRLPIDIIQEIFLACLPTNRNCAMSAFDAPLLLGRICSSWRTISLSTPPLWTTLHIVNPSVSKEVDATQFGEIVALRLAAAKMWLKRSAPYPLSISLKSGSSNHSEFSQLLSPFAARWQHIHFMTPPAALEGFFHLTETDVPLLETVLIDGDKDTSHGFWGSLGILRAARMSEFSIPGRSFVAEAVPLRWHQLETLILAKPSPSSSTYFSNEAAVQAISRCPNLRCCKLWLSDELSHPAQSRLPMVELVFLHTLELHNSYYLPSFNIPFMLEHLSAPNLHRLTLDGASEVKNPHPLLHFLAVSTRLEELDLDTYSIPTSSLFESIRRLPDTMQRLVIRRSGFSLSQAADFDDSTLDLLVPGAPDRAFCCPALKTLIIEGSRISDPALLRFILARVDSDGGSTLRKVLLHFDRRRTMELDLRLAPFMEAGLQLCIIYSPTDSSKLSPWCGMKNPYPPTRIISQSLAARTSGRQIGSFIV</sequence>
<proteinExistence type="predicted"/>
<evidence type="ECO:0000313" key="2">
    <source>
        <dbReference type="EMBL" id="KAJ7762571.1"/>
    </source>
</evidence>
<evidence type="ECO:0000256" key="1">
    <source>
        <dbReference type="SAM" id="Coils"/>
    </source>
</evidence>
<comment type="caution">
    <text evidence="2">The sequence shown here is derived from an EMBL/GenBank/DDBJ whole genome shotgun (WGS) entry which is preliminary data.</text>
</comment>
<dbReference type="Gene3D" id="3.80.10.10">
    <property type="entry name" value="Ribonuclease Inhibitor"/>
    <property type="match status" value="1"/>
</dbReference>
<organism evidence="2 3">
    <name type="scientific">Mycena metata</name>
    <dbReference type="NCBI Taxonomy" id="1033252"/>
    <lineage>
        <taxon>Eukaryota</taxon>
        <taxon>Fungi</taxon>
        <taxon>Dikarya</taxon>
        <taxon>Basidiomycota</taxon>
        <taxon>Agaricomycotina</taxon>
        <taxon>Agaricomycetes</taxon>
        <taxon>Agaricomycetidae</taxon>
        <taxon>Agaricales</taxon>
        <taxon>Marasmiineae</taxon>
        <taxon>Mycenaceae</taxon>
        <taxon>Mycena</taxon>
    </lineage>
</organism>
<dbReference type="AlphaFoldDB" id="A0AAD7JG37"/>
<evidence type="ECO:0000313" key="3">
    <source>
        <dbReference type="Proteomes" id="UP001215598"/>
    </source>
</evidence>
<protein>
    <recommendedName>
        <fullName evidence="4">F-box domain-containing protein</fullName>
    </recommendedName>
</protein>
<reference evidence="2" key="1">
    <citation type="submission" date="2023-03" db="EMBL/GenBank/DDBJ databases">
        <title>Massive genome expansion in bonnet fungi (Mycena s.s.) driven by repeated elements and novel gene families across ecological guilds.</title>
        <authorList>
            <consortium name="Lawrence Berkeley National Laboratory"/>
            <person name="Harder C.B."/>
            <person name="Miyauchi S."/>
            <person name="Viragh M."/>
            <person name="Kuo A."/>
            <person name="Thoen E."/>
            <person name="Andreopoulos B."/>
            <person name="Lu D."/>
            <person name="Skrede I."/>
            <person name="Drula E."/>
            <person name="Henrissat B."/>
            <person name="Morin E."/>
            <person name="Kohler A."/>
            <person name="Barry K."/>
            <person name="LaButti K."/>
            <person name="Morin E."/>
            <person name="Salamov A."/>
            <person name="Lipzen A."/>
            <person name="Mereny Z."/>
            <person name="Hegedus B."/>
            <person name="Baldrian P."/>
            <person name="Stursova M."/>
            <person name="Weitz H."/>
            <person name="Taylor A."/>
            <person name="Grigoriev I.V."/>
            <person name="Nagy L.G."/>
            <person name="Martin F."/>
            <person name="Kauserud H."/>
        </authorList>
    </citation>
    <scope>NUCLEOTIDE SEQUENCE</scope>
    <source>
        <strain evidence="2">CBHHK182m</strain>
    </source>
</reference>
<evidence type="ECO:0008006" key="4">
    <source>
        <dbReference type="Google" id="ProtNLM"/>
    </source>
</evidence>
<dbReference type="Proteomes" id="UP001215598">
    <property type="component" value="Unassembled WGS sequence"/>
</dbReference>
<keyword evidence="3" id="KW-1185">Reference proteome</keyword>
<feature type="coiled-coil region" evidence="1">
    <location>
        <begin position="34"/>
        <end position="61"/>
    </location>
</feature>
<keyword evidence="1" id="KW-0175">Coiled coil</keyword>
<dbReference type="SUPFAM" id="SSF52047">
    <property type="entry name" value="RNI-like"/>
    <property type="match status" value="1"/>
</dbReference>
<name>A0AAD7JG37_9AGAR</name>
<dbReference type="EMBL" id="JARKIB010000032">
    <property type="protein sequence ID" value="KAJ7762571.1"/>
    <property type="molecule type" value="Genomic_DNA"/>
</dbReference>
<dbReference type="InterPro" id="IPR032675">
    <property type="entry name" value="LRR_dom_sf"/>
</dbReference>